<dbReference type="Gene3D" id="3.80.10.10">
    <property type="entry name" value="Ribonuclease Inhibitor"/>
    <property type="match status" value="1"/>
</dbReference>
<proteinExistence type="predicted"/>
<dbReference type="InterPro" id="IPR036047">
    <property type="entry name" value="F-box-like_dom_sf"/>
</dbReference>
<dbReference type="Pfam" id="PF00646">
    <property type="entry name" value="F-box"/>
    <property type="match status" value="1"/>
</dbReference>
<evidence type="ECO:0000313" key="2">
    <source>
        <dbReference type="EMBL" id="JAC53056.1"/>
    </source>
</evidence>
<reference evidence="2" key="1">
    <citation type="journal article" date="2014" name="BMC Genomics">
        <title>Characterizing the developmental transcriptome of the oriental fruit fly, Bactrocera dorsalis (Diptera: Tephritidae) through comparative genomic analysis with Drosophila melanogaster utilizing modENCODE datasets.</title>
        <authorList>
            <person name="Geib S.M."/>
            <person name="Calla B."/>
            <person name="Hall B."/>
            <person name="Hou S."/>
            <person name="Manoukis N.C."/>
        </authorList>
    </citation>
    <scope>NUCLEOTIDE SEQUENCE</scope>
    <source>
        <strain evidence="2">Punador</strain>
    </source>
</reference>
<evidence type="ECO:0000259" key="1">
    <source>
        <dbReference type="PROSITE" id="PS50181"/>
    </source>
</evidence>
<feature type="domain" description="F-box" evidence="1">
    <location>
        <begin position="1"/>
        <end position="44"/>
    </location>
</feature>
<dbReference type="PROSITE" id="PS50181">
    <property type="entry name" value="FBOX"/>
    <property type="match status" value="1"/>
</dbReference>
<accession>A0A034WBU5</accession>
<dbReference type="AlphaFoldDB" id="A0A034WBU5"/>
<protein>
    <recommendedName>
        <fullName evidence="1">F-box domain-containing protein</fullName>
    </recommendedName>
</protein>
<sequence length="376" mass="44624">MLDHLNDDCLCEIFRYLSVKEQLIVTTLNERFRDLIIENFWRKKYNKFTTTGDKSFDELNLLEFQKFYSYIVPHIQELTVHTTADVTFTSYLGRFTRRPDLDYYLHFAYPTLRVLRCYDKQFHNGHLLIVLRKCPNLEVLRLHSIYVTGEHLANFHNLRELYICSGKLEALHIDELLARRKILRMHLTGATTVKRDMDVVLQRVFPQITEMRYYDDEEHIATANLFNVSTQSLVSLEKLYCKYLKDFVYTLHSLKELYFESHLKVVDLLKLVENNAHLENLYMGTLYENFFANAREWLCGLTECLRKQRERKVALSMHLNMPQRVVQYVRQFVVDYDDAHGYLVPVLKIQKLSANTSTLYLALINTSGIELAFKWS</sequence>
<organism evidence="2">
    <name type="scientific">Bactrocera dorsalis</name>
    <name type="common">Oriental fruit fly</name>
    <name type="synonym">Dacus dorsalis</name>
    <dbReference type="NCBI Taxonomy" id="27457"/>
    <lineage>
        <taxon>Eukaryota</taxon>
        <taxon>Metazoa</taxon>
        <taxon>Ecdysozoa</taxon>
        <taxon>Arthropoda</taxon>
        <taxon>Hexapoda</taxon>
        <taxon>Insecta</taxon>
        <taxon>Pterygota</taxon>
        <taxon>Neoptera</taxon>
        <taxon>Endopterygota</taxon>
        <taxon>Diptera</taxon>
        <taxon>Brachycera</taxon>
        <taxon>Muscomorpha</taxon>
        <taxon>Tephritoidea</taxon>
        <taxon>Tephritidae</taxon>
        <taxon>Bactrocera</taxon>
        <taxon>Bactrocera</taxon>
    </lineage>
</organism>
<dbReference type="InterPro" id="IPR001810">
    <property type="entry name" value="F-box_dom"/>
</dbReference>
<name>A0A034WBU5_BACDO</name>
<dbReference type="SUPFAM" id="SSF81383">
    <property type="entry name" value="F-box domain"/>
    <property type="match status" value="1"/>
</dbReference>
<dbReference type="OrthoDB" id="549243at2759"/>
<dbReference type="EMBL" id="GAKP01005896">
    <property type="protein sequence ID" value="JAC53056.1"/>
    <property type="molecule type" value="Transcribed_RNA"/>
</dbReference>
<dbReference type="InterPro" id="IPR032675">
    <property type="entry name" value="LRR_dom_sf"/>
</dbReference>
<dbReference type="SUPFAM" id="SSF52047">
    <property type="entry name" value="RNI-like"/>
    <property type="match status" value="1"/>
</dbReference>